<evidence type="ECO:0000256" key="1">
    <source>
        <dbReference type="ARBA" id="ARBA00004589"/>
    </source>
</evidence>
<evidence type="ECO:0000256" key="6">
    <source>
        <dbReference type="ARBA" id="ARBA00022729"/>
    </source>
</evidence>
<feature type="transmembrane region" description="Helical" evidence="10">
    <location>
        <begin position="214"/>
        <end position="237"/>
    </location>
</feature>
<sequence>MRRVYALGFIFVDVACVQNAGVVVPGCVEDCLAGTRARCDSGDPACVCSPSKRNELMGKLSSCIKKGCKPDEVLGADFYGLLCAQAVIGRADAKGSAPTTAGANEPVRGVGQGEPVTESSAPTKDDSGEIQTIEELSSVKVTSTDDTTTSTTNDPVKAGSTSTTTAVSETTASTSTESSEDSSTSTEDEEPTDTYVSPPIYYYPSSGLSAGAKAGIGVGVSFGVIGLGCLIAAIWIIKRKRAISGAPEVGASHKLSVKSLNPFSRQVEVAEIDGRPAPQELPA</sequence>
<comment type="similarity">
    <text evidence="3">Belongs to the RBT5 family.</text>
</comment>
<dbReference type="OrthoDB" id="5105030at2759"/>
<evidence type="ECO:0000259" key="12">
    <source>
        <dbReference type="Pfam" id="PF05730"/>
    </source>
</evidence>
<protein>
    <recommendedName>
        <fullName evidence="12">CFEM domain-containing protein</fullName>
    </recommendedName>
</protein>
<proteinExistence type="inferred from homology"/>
<dbReference type="InterPro" id="IPR008427">
    <property type="entry name" value="Extracellular_membr_CFEM_dom"/>
</dbReference>
<keyword evidence="14" id="KW-1185">Reference proteome</keyword>
<evidence type="ECO:0000256" key="9">
    <source>
        <dbReference type="SAM" id="MobiDB-lite"/>
    </source>
</evidence>
<accession>A0A3M2S654</accession>
<evidence type="ECO:0000313" key="13">
    <source>
        <dbReference type="EMBL" id="RMJ13033.1"/>
    </source>
</evidence>
<evidence type="ECO:0000256" key="10">
    <source>
        <dbReference type="SAM" id="Phobius"/>
    </source>
</evidence>
<feature type="region of interest" description="Disordered" evidence="9">
    <location>
        <begin position="94"/>
        <end position="196"/>
    </location>
</feature>
<name>A0A3M2S654_9HYPO</name>
<comment type="subcellular location">
    <subcellularLocation>
        <location evidence="1">Membrane</location>
        <topology evidence="1">Lipid-anchor</topology>
        <topology evidence="1">GPI-anchor</topology>
    </subcellularLocation>
    <subcellularLocation>
        <location evidence="2">Secreted</location>
    </subcellularLocation>
</comment>
<keyword evidence="5" id="KW-0325">Glycoprotein</keyword>
<feature type="chain" id="PRO_5018202840" description="CFEM domain-containing protein" evidence="11">
    <location>
        <begin position="20"/>
        <end position="283"/>
    </location>
</feature>
<dbReference type="GO" id="GO:0098552">
    <property type="term" value="C:side of membrane"/>
    <property type="evidence" value="ECO:0007669"/>
    <property type="project" value="UniProtKB-KW"/>
</dbReference>
<dbReference type="GO" id="GO:0005576">
    <property type="term" value="C:extracellular region"/>
    <property type="evidence" value="ECO:0007669"/>
    <property type="project" value="UniProtKB-SubCell"/>
</dbReference>
<reference evidence="13 14" key="1">
    <citation type="submission" date="2017-06" db="EMBL/GenBank/DDBJ databases">
        <title>Comparative genomic analysis of Ambrosia Fusariam Clade fungi.</title>
        <authorList>
            <person name="Stajich J.E."/>
            <person name="Carrillo J."/>
            <person name="Kijimoto T."/>
            <person name="Eskalen A."/>
            <person name="O'Donnell K."/>
            <person name="Kasson M."/>
        </authorList>
    </citation>
    <scope>NUCLEOTIDE SEQUENCE [LARGE SCALE GENOMIC DNA]</scope>
    <source>
        <strain evidence="13">UCR3666</strain>
    </source>
</reference>
<evidence type="ECO:0000256" key="8">
    <source>
        <dbReference type="ARBA" id="ARBA00023288"/>
    </source>
</evidence>
<keyword evidence="7" id="KW-1015">Disulfide bond</keyword>
<dbReference type="AlphaFoldDB" id="A0A3M2S654"/>
<evidence type="ECO:0000256" key="5">
    <source>
        <dbReference type="ARBA" id="ARBA00022622"/>
    </source>
</evidence>
<feature type="compositionally biased region" description="Low complexity" evidence="9">
    <location>
        <begin position="142"/>
        <end position="152"/>
    </location>
</feature>
<evidence type="ECO:0000313" key="14">
    <source>
        <dbReference type="Proteomes" id="UP000277212"/>
    </source>
</evidence>
<gene>
    <name evidence="13" type="ORF">CDV36_007291</name>
</gene>
<dbReference type="EMBL" id="NKUJ01000118">
    <property type="protein sequence ID" value="RMJ13033.1"/>
    <property type="molecule type" value="Genomic_DNA"/>
</dbReference>
<feature type="domain" description="CFEM" evidence="12">
    <location>
        <begin position="24"/>
        <end position="75"/>
    </location>
</feature>
<evidence type="ECO:0000256" key="7">
    <source>
        <dbReference type="ARBA" id="ARBA00023157"/>
    </source>
</evidence>
<keyword evidence="6 11" id="KW-0732">Signal</keyword>
<comment type="caution">
    <text evidence="13">The sequence shown here is derived from an EMBL/GenBank/DDBJ whole genome shotgun (WGS) entry which is preliminary data.</text>
</comment>
<dbReference type="Proteomes" id="UP000277212">
    <property type="component" value="Unassembled WGS sequence"/>
</dbReference>
<dbReference type="Pfam" id="PF05730">
    <property type="entry name" value="CFEM"/>
    <property type="match status" value="1"/>
</dbReference>
<dbReference type="STRING" id="2010991.A0A3M2S654"/>
<keyword evidence="10" id="KW-1133">Transmembrane helix</keyword>
<keyword evidence="4" id="KW-0964">Secreted</keyword>
<feature type="compositionally biased region" description="Low complexity" evidence="9">
    <location>
        <begin position="160"/>
        <end position="185"/>
    </location>
</feature>
<evidence type="ECO:0000256" key="11">
    <source>
        <dbReference type="SAM" id="SignalP"/>
    </source>
</evidence>
<feature type="signal peptide" evidence="11">
    <location>
        <begin position="1"/>
        <end position="19"/>
    </location>
</feature>
<evidence type="ECO:0000256" key="3">
    <source>
        <dbReference type="ARBA" id="ARBA00010031"/>
    </source>
</evidence>
<keyword evidence="10" id="KW-0812">Transmembrane</keyword>
<organism evidence="13 14">
    <name type="scientific">Fusarium kuroshium</name>
    <dbReference type="NCBI Taxonomy" id="2010991"/>
    <lineage>
        <taxon>Eukaryota</taxon>
        <taxon>Fungi</taxon>
        <taxon>Dikarya</taxon>
        <taxon>Ascomycota</taxon>
        <taxon>Pezizomycotina</taxon>
        <taxon>Sordariomycetes</taxon>
        <taxon>Hypocreomycetidae</taxon>
        <taxon>Hypocreales</taxon>
        <taxon>Nectriaceae</taxon>
        <taxon>Fusarium</taxon>
        <taxon>Fusarium solani species complex</taxon>
    </lineage>
</organism>
<keyword evidence="5" id="KW-0336">GPI-anchor</keyword>
<keyword evidence="8" id="KW-0449">Lipoprotein</keyword>
<keyword evidence="10" id="KW-0472">Membrane</keyword>
<evidence type="ECO:0000256" key="2">
    <source>
        <dbReference type="ARBA" id="ARBA00004613"/>
    </source>
</evidence>
<evidence type="ECO:0000256" key="4">
    <source>
        <dbReference type="ARBA" id="ARBA00022525"/>
    </source>
</evidence>